<feature type="domain" description="Carrier" evidence="1">
    <location>
        <begin position="7"/>
        <end position="55"/>
    </location>
</feature>
<accession>A0A378IPY1</accession>
<evidence type="ECO:0000313" key="4">
    <source>
        <dbReference type="Proteomes" id="UP000054854"/>
    </source>
</evidence>
<dbReference type="Proteomes" id="UP000054854">
    <property type="component" value="Unassembled WGS sequence"/>
</dbReference>
<proteinExistence type="predicted"/>
<protein>
    <submittedName>
        <fullName evidence="3">Acyl carrier protein</fullName>
    </submittedName>
</protein>
<dbReference type="RefSeq" id="WP_058463736.1">
    <property type="nucleotide sequence ID" value="NZ_CAAAHQ010000020.1"/>
</dbReference>
<keyword evidence="4" id="KW-1185">Reference proteome</keyword>
<dbReference type="AlphaFoldDB" id="A0A378IPY1"/>
<evidence type="ECO:0000259" key="1">
    <source>
        <dbReference type="Pfam" id="PF00550"/>
    </source>
</evidence>
<evidence type="ECO:0000313" key="5">
    <source>
        <dbReference type="Proteomes" id="UP000255316"/>
    </source>
</evidence>
<reference evidence="2 4" key="1">
    <citation type="submission" date="2015-11" db="EMBL/GenBank/DDBJ databases">
        <title>Genomic analysis of 38 Legionella species identifies large and diverse effector repertoires.</title>
        <authorList>
            <person name="Burstein D."/>
            <person name="Amaro F."/>
            <person name="Zusman T."/>
            <person name="Lifshitz Z."/>
            <person name="Cohen O."/>
            <person name="Gilbert J.A."/>
            <person name="Pupko T."/>
            <person name="Shuman H.A."/>
            <person name="Segal G."/>
        </authorList>
    </citation>
    <scope>NUCLEOTIDE SEQUENCE [LARGE SCALE GENOMIC DNA]</scope>
    <source>
        <strain evidence="2 4">CDC#72-OH-14</strain>
    </source>
</reference>
<dbReference type="STRING" id="28085.Lcin_0505"/>
<dbReference type="InterPro" id="IPR036736">
    <property type="entry name" value="ACP-like_sf"/>
</dbReference>
<dbReference type="Proteomes" id="UP000255316">
    <property type="component" value="Unassembled WGS sequence"/>
</dbReference>
<evidence type="ECO:0000313" key="3">
    <source>
        <dbReference type="EMBL" id="STX36531.1"/>
    </source>
</evidence>
<dbReference type="OrthoDB" id="9804551at2"/>
<name>A0A378IPY1_9GAMM</name>
<dbReference type="SUPFAM" id="SSF47336">
    <property type="entry name" value="ACP-like"/>
    <property type="match status" value="1"/>
</dbReference>
<organism evidence="3 5">
    <name type="scientific">Legionella cincinnatiensis</name>
    <dbReference type="NCBI Taxonomy" id="28085"/>
    <lineage>
        <taxon>Bacteria</taxon>
        <taxon>Pseudomonadati</taxon>
        <taxon>Pseudomonadota</taxon>
        <taxon>Gammaproteobacteria</taxon>
        <taxon>Legionellales</taxon>
        <taxon>Legionellaceae</taxon>
        <taxon>Legionella</taxon>
    </lineage>
</organism>
<dbReference type="EMBL" id="LNXX01000005">
    <property type="protein sequence ID" value="KTC93467.1"/>
    <property type="molecule type" value="Genomic_DNA"/>
</dbReference>
<dbReference type="EMBL" id="UGNX01000001">
    <property type="protein sequence ID" value="STX36531.1"/>
    <property type="molecule type" value="Genomic_DNA"/>
</dbReference>
<sequence>MNQQIQERVIQLIAKNQKIPPESIQLNQSVEELCETSLDLVSLLFALEDEFDINLLDDAEVSKTVRDIILGIEELLNVQQSTETSAA</sequence>
<dbReference type="Gene3D" id="1.10.1200.10">
    <property type="entry name" value="ACP-like"/>
    <property type="match status" value="1"/>
</dbReference>
<gene>
    <name evidence="3" type="primary">acpP_2</name>
    <name evidence="2" type="ORF">Lcin_0505</name>
    <name evidence="3" type="ORF">NCTC12438_03164</name>
</gene>
<reference evidence="3 5" key="2">
    <citation type="submission" date="2018-06" db="EMBL/GenBank/DDBJ databases">
        <authorList>
            <consortium name="Pathogen Informatics"/>
            <person name="Doyle S."/>
        </authorList>
    </citation>
    <scope>NUCLEOTIDE SEQUENCE [LARGE SCALE GENOMIC DNA]</scope>
    <source>
        <strain evidence="3 5">NCTC12438</strain>
    </source>
</reference>
<evidence type="ECO:0000313" key="2">
    <source>
        <dbReference type="EMBL" id="KTC93467.1"/>
    </source>
</evidence>
<dbReference type="InterPro" id="IPR009081">
    <property type="entry name" value="PP-bd_ACP"/>
</dbReference>
<dbReference type="Pfam" id="PF00550">
    <property type="entry name" value="PP-binding"/>
    <property type="match status" value="1"/>
</dbReference>